<keyword evidence="1" id="KW-0456">Lyase</keyword>
<keyword evidence="2" id="KW-1185">Reference proteome</keyword>
<organism evidence="1 2">
    <name type="scientific">Robertkochia marina</name>
    <dbReference type="NCBI Taxonomy" id="1227945"/>
    <lineage>
        <taxon>Bacteria</taxon>
        <taxon>Pseudomonadati</taxon>
        <taxon>Bacteroidota</taxon>
        <taxon>Flavobacteriia</taxon>
        <taxon>Flavobacteriales</taxon>
        <taxon>Flavobacteriaceae</taxon>
        <taxon>Robertkochia</taxon>
    </lineage>
</organism>
<dbReference type="Pfam" id="PF04244">
    <property type="entry name" value="DPRP"/>
    <property type="match status" value="1"/>
</dbReference>
<evidence type="ECO:0000313" key="1">
    <source>
        <dbReference type="EMBL" id="THD66342.1"/>
    </source>
</evidence>
<dbReference type="Gene3D" id="1.25.40.80">
    <property type="match status" value="1"/>
</dbReference>
<evidence type="ECO:0000313" key="2">
    <source>
        <dbReference type="Proteomes" id="UP000305939"/>
    </source>
</evidence>
<dbReference type="Gene3D" id="1.10.579.10">
    <property type="entry name" value="DNA Cyclobutane Dipyrimidine Photolyase, subunit A, domain 3"/>
    <property type="match status" value="1"/>
</dbReference>
<dbReference type="RefSeq" id="WP_136336414.1">
    <property type="nucleotide sequence ID" value="NZ_QXMP01000006.1"/>
</dbReference>
<protein>
    <submittedName>
        <fullName evidence="1">Cryptochrome/photolyase family protein</fullName>
    </submittedName>
</protein>
<dbReference type="InterPro" id="IPR036134">
    <property type="entry name" value="Crypto/Photolyase_FAD-like_sf"/>
</dbReference>
<name>A0A4S3LXR7_9FLAO</name>
<accession>A0A4S3LXR7</accession>
<dbReference type="OrthoDB" id="5288100at2"/>
<proteinExistence type="predicted"/>
<comment type="caution">
    <text evidence="1">The sequence shown here is derived from an EMBL/GenBank/DDBJ whole genome shotgun (WGS) entry which is preliminary data.</text>
</comment>
<dbReference type="EMBL" id="SSMC01000003">
    <property type="protein sequence ID" value="THD66342.1"/>
    <property type="molecule type" value="Genomic_DNA"/>
</dbReference>
<dbReference type="PANTHER" id="PTHR38657:SF1">
    <property type="entry name" value="SLR1343 PROTEIN"/>
    <property type="match status" value="1"/>
</dbReference>
<gene>
    <name evidence="1" type="ORF">E7Z59_11040</name>
</gene>
<dbReference type="InterPro" id="IPR007357">
    <property type="entry name" value="PhrB-like"/>
</dbReference>
<dbReference type="Gene3D" id="3.40.50.620">
    <property type="entry name" value="HUPs"/>
    <property type="match status" value="1"/>
</dbReference>
<sequence>MKTIRLILGDQLNTNHSWFTQTDNDVVYLMAEMKQEAEYVTHHIQKLLAFFSAMRRFSKHLEELGHCVHYLHISDPNNPHDLEVIVKDTISTYKAERFEYQLPDEYRLDRQLNDIAGKLKIETRVADTEHFYTERNELETFFKGKKQLLMESFYRMMRKKHEILLTANGSPEGGKWNYDKSNRKTWDGEPPLFPMPDFKHDMKGLVKEIEDSGIKSLGSFDPDRFNWPLDRKQALQQLEYFINKVLPYFGDYQDAMHTQSSFLFHSCLSFPLNAKIISPKEVVNTVVQAYYNAPDVIHISQAEGFIRQILGWREYMRGIYWLEMPAYGKKNFFKNKNALPEFFWTGKTKMNCLRHCIDGSLKNAYAHHIQRLMVTGNFALLNQTDPGEVDNWYLGIYIDAVEWVEITNTRGMSQYADGGLLATKPYISSANYINKMSNYCKSCSYDPKKRTGKNACPFNALYWNFLDDKREQLKNNRRMGMMYHLLDKIDRKELIEMKERSKEIMEAPDQF</sequence>
<dbReference type="AlphaFoldDB" id="A0A4S3LXR7"/>
<dbReference type="PANTHER" id="PTHR38657">
    <property type="entry name" value="SLR1343 PROTEIN"/>
    <property type="match status" value="1"/>
</dbReference>
<dbReference type="InterPro" id="IPR014729">
    <property type="entry name" value="Rossmann-like_a/b/a_fold"/>
</dbReference>
<dbReference type="SUPFAM" id="SSF48173">
    <property type="entry name" value="Cryptochrome/photolyase FAD-binding domain"/>
    <property type="match status" value="1"/>
</dbReference>
<reference evidence="1 2" key="1">
    <citation type="submission" date="2019-04" db="EMBL/GenBank/DDBJ databases">
        <title>Draft genome sequence of Robertkochia marina CC-AMO-30D.</title>
        <authorList>
            <person name="Hameed A."/>
            <person name="Lin S.-Y."/>
            <person name="Shahina M."/>
            <person name="Lai W.-A."/>
            <person name="Young C.-C."/>
        </authorList>
    </citation>
    <scope>NUCLEOTIDE SEQUENCE [LARGE SCALE GENOMIC DNA]</scope>
    <source>
        <strain evidence="1 2">CC-AMO-30D</strain>
    </source>
</reference>
<dbReference type="GO" id="GO:0016829">
    <property type="term" value="F:lyase activity"/>
    <property type="evidence" value="ECO:0007669"/>
    <property type="project" value="UniProtKB-KW"/>
</dbReference>
<dbReference type="Gene3D" id="1.10.10.1710">
    <property type="entry name" value="Deoxyribodipyrimidine photolyase-related"/>
    <property type="match status" value="1"/>
</dbReference>
<dbReference type="Proteomes" id="UP000305939">
    <property type="component" value="Unassembled WGS sequence"/>
</dbReference>
<dbReference type="InterPro" id="IPR052551">
    <property type="entry name" value="UV-DNA_repair_photolyase"/>
</dbReference>